<dbReference type="GO" id="GO:0046872">
    <property type="term" value="F:metal ion binding"/>
    <property type="evidence" value="ECO:0007669"/>
    <property type="project" value="UniProtKB-KW"/>
</dbReference>
<evidence type="ECO:0000256" key="6">
    <source>
        <dbReference type="ARBA" id="ARBA00023004"/>
    </source>
</evidence>
<keyword evidence="6" id="KW-0408">Iron</keyword>
<comment type="caution">
    <text evidence="11">The sequence shown here is derived from an EMBL/GenBank/DDBJ whole genome shotgun (WGS) entry which is preliminary data.</text>
</comment>
<dbReference type="PANTHER" id="PTHR11601">
    <property type="entry name" value="CYSTEINE DESULFURYLASE FAMILY MEMBER"/>
    <property type="match status" value="1"/>
</dbReference>
<evidence type="ECO:0000259" key="10">
    <source>
        <dbReference type="Pfam" id="PF00266"/>
    </source>
</evidence>
<evidence type="ECO:0000256" key="7">
    <source>
        <dbReference type="ARBA" id="ARBA00023014"/>
    </source>
</evidence>
<dbReference type="Gene3D" id="1.10.260.50">
    <property type="match status" value="1"/>
</dbReference>
<evidence type="ECO:0000256" key="8">
    <source>
        <dbReference type="RuleBase" id="RU004504"/>
    </source>
</evidence>
<feature type="compositionally biased region" description="Basic residues" evidence="9">
    <location>
        <begin position="117"/>
        <end position="127"/>
    </location>
</feature>
<name>A0A9W6TIA2_9STRA</name>
<feature type="compositionally biased region" description="Basic and acidic residues" evidence="9">
    <location>
        <begin position="485"/>
        <end position="502"/>
    </location>
</feature>
<evidence type="ECO:0000256" key="3">
    <source>
        <dbReference type="ARBA" id="ARBA00012239"/>
    </source>
</evidence>
<keyword evidence="12" id="KW-1185">Reference proteome</keyword>
<dbReference type="InterPro" id="IPR000192">
    <property type="entry name" value="Aminotrans_V_dom"/>
</dbReference>
<dbReference type="Proteomes" id="UP001165083">
    <property type="component" value="Unassembled WGS sequence"/>
</dbReference>
<feature type="region of interest" description="Disordered" evidence="9">
    <location>
        <begin position="479"/>
        <end position="502"/>
    </location>
</feature>
<protein>
    <recommendedName>
        <fullName evidence="3">cysteine desulfurase</fullName>
        <ecNumber evidence="3">2.8.1.7</ecNumber>
    </recommendedName>
</protein>
<sequence>MIVACGNHQEEASGESIGRLLELSSGLRQTFKRKLWHECLPHLHCHAFPGWGARLKNQAGFVKKLLSKRREDMQGVPSCTCIGNIGTAWVAMQPEVLANNVLRFPEELLVKAESTNVHRHQPPRHQRSSLTHLTQSQPSRQQLKSHMTRVYLDYNATTPVEPAVLQALLPFLGPQFGNASSAYALGQTAKKAVATARAQVAAMLGAAAAEVVFLSGGTESINYAIKGSALAAKRDSSRSHIVTSCVEHVAVLETCKWLETQGFQVTYLPVDRFGCVRVQDVLDALTPQTCVVSIMLANNEVGSLQPVADISRAVRRFVEEEEDRLPILVHTDASQAIGKVRVNVQDLGVDLLTIAGHKLYAPKGVGALYIREGTVVDTIIHGASQESGRRGGTENVALVVALGQACALVEKNLHEYAVIMQESRTFLLEQIQKHCSLTNVSYQVNGHPELSLPNTLSISFENISAPRILDSDGVYASAGSACHSHKQDNSDNKQKNPESSEEHITISHVLAAMHVAPEFAKGTLRLSVGRSTTQEELLHAANAIHKAIQQLM</sequence>
<feature type="region of interest" description="Disordered" evidence="9">
    <location>
        <begin position="115"/>
        <end position="139"/>
    </location>
</feature>
<keyword evidence="5" id="KW-0663">Pyridoxal phosphate</keyword>
<dbReference type="InterPro" id="IPR015422">
    <property type="entry name" value="PyrdxlP-dep_Trfase_small"/>
</dbReference>
<evidence type="ECO:0000256" key="1">
    <source>
        <dbReference type="ARBA" id="ARBA00001933"/>
    </source>
</evidence>
<evidence type="ECO:0000256" key="9">
    <source>
        <dbReference type="SAM" id="MobiDB-lite"/>
    </source>
</evidence>
<evidence type="ECO:0000256" key="5">
    <source>
        <dbReference type="ARBA" id="ARBA00022898"/>
    </source>
</evidence>
<organism evidence="11 12">
    <name type="scientific">Phytophthora lilii</name>
    <dbReference type="NCBI Taxonomy" id="2077276"/>
    <lineage>
        <taxon>Eukaryota</taxon>
        <taxon>Sar</taxon>
        <taxon>Stramenopiles</taxon>
        <taxon>Oomycota</taxon>
        <taxon>Peronosporomycetes</taxon>
        <taxon>Peronosporales</taxon>
        <taxon>Peronosporaceae</taxon>
        <taxon>Phytophthora</taxon>
    </lineage>
</organism>
<evidence type="ECO:0000313" key="11">
    <source>
        <dbReference type="EMBL" id="GMF13778.1"/>
    </source>
</evidence>
<dbReference type="AlphaFoldDB" id="A0A9W6TIA2"/>
<dbReference type="EMBL" id="BSXW01000170">
    <property type="protein sequence ID" value="GMF13778.1"/>
    <property type="molecule type" value="Genomic_DNA"/>
</dbReference>
<feature type="domain" description="Aminotransferase class V" evidence="10">
    <location>
        <begin position="150"/>
        <end position="537"/>
    </location>
</feature>
<keyword evidence="7" id="KW-0411">Iron-sulfur</keyword>
<dbReference type="FunFam" id="3.40.640.10:FF:000084">
    <property type="entry name" value="IscS-like cysteine desulfurase"/>
    <property type="match status" value="1"/>
</dbReference>
<reference evidence="11" key="1">
    <citation type="submission" date="2023-04" db="EMBL/GenBank/DDBJ databases">
        <title>Phytophthora lilii NBRC 32176.</title>
        <authorList>
            <person name="Ichikawa N."/>
            <person name="Sato H."/>
            <person name="Tonouchi N."/>
        </authorList>
    </citation>
    <scope>NUCLEOTIDE SEQUENCE</scope>
    <source>
        <strain evidence="11">NBRC 32176</strain>
    </source>
</reference>
<evidence type="ECO:0000256" key="2">
    <source>
        <dbReference type="ARBA" id="ARBA00006490"/>
    </source>
</evidence>
<evidence type="ECO:0000256" key="4">
    <source>
        <dbReference type="ARBA" id="ARBA00022723"/>
    </source>
</evidence>
<feature type="compositionally biased region" description="Polar residues" evidence="9">
    <location>
        <begin position="128"/>
        <end position="139"/>
    </location>
</feature>
<keyword evidence="4" id="KW-0479">Metal-binding</keyword>
<dbReference type="GO" id="GO:0051536">
    <property type="term" value="F:iron-sulfur cluster binding"/>
    <property type="evidence" value="ECO:0007669"/>
    <property type="project" value="UniProtKB-KW"/>
</dbReference>
<evidence type="ECO:0000313" key="12">
    <source>
        <dbReference type="Proteomes" id="UP001165083"/>
    </source>
</evidence>
<dbReference type="EC" id="2.8.1.7" evidence="3"/>
<dbReference type="Pfam" id="PF00266">
    <property type="entry name" value="Aminotran_5"/>
    <property type="match status" value="1"/>
</dbReference>
<dbReference type="InterPro" id="IPR015421">
    <property type="entry name" value="PyrdxlP-dep_Trfase_major"/>
</dbReference>
<dbReference type="InterPro" id="IPR015424">
    <property type="entry name" value="PyrdxlP-dep_Trfase"/>
</dbReference>
<comment type="cofactor">
    <cofactor evidence="1 8">
        <name>pyridoxal 5'-phosphate</name>
        <dbReference type="ChEBI" id="CHEBI:597326"/>
    </cofactor>
</comment>
<dbReference type="SUPFAM" id="SSF53383">
    <property type="entry name" value="PLP-dependent transferases"/>
    <property type="match status" value="1"/>
</dbReference>
<dbReference type="Gene3D" id="3.40.640.10">
    <property type="entry name" value="Type I PLP-dependent aspartate aminotransferase-like (Major domain)"/>
    <property type="match status" value="1"/>
</dbReference>
<dbReference type="PANTHER" id="PTHR11601:SF34">
    <property type="entry name" value="CYSTEINE DESULFURASE"/>
    <property type="match status" value="1"/>
</dbReference>
<gene>
    <name evidence="11" type="ORF">Plil01_000422000</name>
</gene>
<accession>A0A9W6TIA2</accession>
<dbReference type="OrthoDB" id="10250117at2759"/>
<dbReference type="GO" id="GO:0031071">
    <property type="term" value="F:cysteine desulfurase activity"/>
    <property type="evidence" value="ECO:0007669"/>
    <property type="project" value="UniProtKB-EC"/>
</dbReference>
<dbReference type="InterPro" id="IPR020578">
    <property type="entry name" value="Aminotrans_V_PyrdxlP_BS"/>
</dbReference>
<dbReference type="Gene3D" id="3.90.1150.10">
    <property type="entry name" value="Aspartate Aminotransferase, domain 1"/>
    <property type="match status" value="1"/>
</dbReference>
<dbReference type="PROSITE" id="PS00595">
    <property type="entry name" value="AA_TRANSFER_CLASS_5"/>
    <property type="match status" value="1"/>
</dbReference>
<comment type="similarity">
    <text evidence="2">Belongs to the class-V pyridoxal-phosphate-dependent aminotransferase family. NifS/IscS subfamily.</text>
</comment>
<proteinExistence type="inferred from homology"/>